<organism evidence="1">
    <name type="scientific">viral metagenome</name>
    <dbReference type="NCBI Taxonomy" id="1070528"/>
    <lineage>
        <taxon>unclassified sequences</taxon>
        <taxon>metagenomes</taxon>
        <taxon>organismal metagenomes</taxon>
    </lineage>
</organism>
<reference evidence="1" key="1">
    <citation type="journal article" date="2020" name="Nature">
        <title>Giant virus diversity and host interactions through global metagenomics.</title>
        <authorList>
            <person name="Schulz F."/>
            <person name="Roux S."/>
            <person name="Paez-Espino D."/>
            <person name="Jungbluth S."/>
            <person name="Walsh D.A."/>
            <person name="Denef V.J."/>
            <person name="McMahon K.D."/>
            <person name="Konstantinidis K.T."/>
            <person name="Eloe-Fadrosh E.A."/>
            <person name="Kyrpides N.C."/>
            <person name="Woyke T."/>
        </authorList>
    </citation>
    <scope>NUCLEOTIDE SEQUENCE</scope>
    <source>
        <strain evidence="1">GVMAG-M-3300009161-34</strain>
    </source>
</reference>
<sequence length="102" mass="11994">MRPLKLVKHTDLIPGRKYLIQEKRPEYAHQKFKGTFVKNDYPKSHVHCTITHFTNVTCIGNYSCSDLGLQDIYWNYYEADAVEVAYTNMILREIIGDQSFMM</sequence>
<dbReference type="AlphaFoldDB" id="A0A6C0EWB6"/>
<name>A0A6C0EWB6_9ZZZZ</name>
<dbReference type="EMBL" id="MN738962">
    <property type="protein sequence ID" value="QHT33278.1"/>
    <property type="molecule type" value="Genomic_DNA"/>
</dbReference>
<proteinExistence type="predicted"/>
<evidence type="ECO:0000313" key="1">
    <source>
        <dbReference type="EMBL" id="QHT33278.1"/>
    </source>
</evidence>
<accession>A0A6C0EWB6</accession>
<protein>
    <submittedName>
        <fullName evidence="1">Uncharacterized protein</fullName>
    </submittedName>
</protein>